<dbReference type="AlphaFoldDB" id="A0A158JDL3"/>
<gene>
    <name evidence="2" type="ORF">AWB65_06413</name>
</gene>
<dbReference type="Proteomes" id="UP000054977">
    <property type="component" value="Unassembled WGS sequence"/>
</dbReference>
<evidence type="ECO:0000313" key="2">
    <source>
        <dbReference type="EMBL" id="SAL66932.1"/>
    </source>
</evidence>
<feature type="domain" description="Transposase IS701-like DDE" evidence="1">
    <location>
        <begin position="3"/>
        <end position="59"/>
    </location>
</feature>
<protein>
    <recommendedName>
        <fullName evidence="1">Transposase IS701-like DDE domain-containing protein</fullName>
    </recommendedName>
</protein>
<dbReference type="InterPro" id="IPR038721">
    <property type="entry name" value="IS701-like_DDE_dom"/>
</dbReference>
<keyword evidence="3" id="KW-1185">Reference proteome</keyword>
<dbReference type="EMBL" id="FCNW02000081">
    <property type="protein sequence ID" value="SAL66932.1"/>
    <property type="molecule type" value="Genomic_DNA"/>
</dbReference>
<sequence length="60" mass="6624">MENNQIGAFLCYAGRGGSAFIDRELYMPKAWTDDRVRCEAAGIPGSVEFATKPRLARSMP</sequence>
<evidence type="ECO:0000259" key="1">
    <source>
        <dbReference type="Pfam" id="PF13546"/>
    </source>
</evidence>
<comment type="caution">
    <text evidence="2">The sequence shown here is derived from an EMBL/GenBank/DDBJ whole genome shotgun (WGS) entry which is preliminary data.</text>
</comment>
<name>A0A158JDL3_9BURK</name>
<proteinExistence type="predicted"/>
<evidence type="ECO:0000313" key="3">
    <source>
        <dbReference type="Proteomes" id="UP000054977"/>
    </source>
</evidence>
<dbReference type="STRING" id="326474.AWB65_06413"/>
<accession>A0A158JDL3</accession>
<organism evidence="2 3">
    <name type="scientific">Caballeronia humi</name>
    <dbReference type="NCBI Taxonomy" id="326474"/>
    <lineage>
        <taxon>Bacteria</taxon>
        <taxon>Pseudomonadati</taxon>
        <taxon>Pseudomonadota</taxon>
        <taxon>Betaproteobacteria</taxon>
        <taxon>Burkholderiales</taxon>
        <taxon>Burkholderiaceae</taxon>
        <taxon>Caballeronia</taxon>
    </lineage>
</organism>
<reference evidence="2" key="1">
    <citation type="submission" date="2016-01" db="EMBL/GenBank/DDBJ databases">
        <authorList>
            <person name="Peeters C."/>
        </authorList>
    </citation>
    <scope>NUCLEOTIDE SEQUENCE [LARGE SCALE GENOMIC DNA]</scope>
    <source>
        <strain evidence="2">LMG 22934</strain>
    </source>
</reference>
<dbReference type="Pfam" id="PF13546">
    <property type="entry name" value="DDE_5"/>
    <property type="match status" value="1"/>
</dbReference>